<sequence>MSRTGFLIWYWKDDSGKNMRHLICDFLKGPAHVQHLIVNGCGGAFLHPTHVFSDFSKFYGPSYETKSAYPSFHDSSRVKFFMFLGFLLSSYHWFSLHSETLCSGNILKFRKKNWQFDFIGGIIYFLLVFSLFPQVRFYSAFDFLQLGLEYSLAHKNILIFIHCWFQCKLGHILRCDSFSGHLGSFFGTVWSAFVYITEQSYVSFTSVVMLLITAIMFVPSKISRKKRLVIGILHVAAHLTAALILMLLLELGIEICIQHSILATSGYHTLYQWYKSVEDEHFPDPIGLRVRMEQWTYGLYPACIKYLMSAFDIPEVMAVTRTNICREGMESLSRSGAAIYYASVFLYSWLLIYLHQLAPHTLFDEAFSSLRIANYKSFTRFHIKPDGDLEVFTLGVDKVPKEWKLDKDWDSEPKPTVKMSHHRRFPSKWCATTLQQDPINTVKIVDRFVISRSEKETTGGS</sequence>
<feature type="transmembrane region" description="Helical" evidence="1">
    <location>
        <begin position="202"/>
        <end position="219"/>
    </location>
</feature>
<protein>
    <submittedName>
        <fullName evidence="2">Uncharacterized protein</fullName>
    </submittedName>
</protein>
<accession>A0A565CEJ4</accession>
<feature type="transmembrane region" description="Helical" evidence="1">
    <location>
        <begin position="228"/>
        <end position="249"/>
    </location>
</feature>
<evidence type="ECO:0000256" key="1">
    <source>
        <dbReference type="SAM" id="Phobius"/>
    </source>
</evidence>
<feature type="transmembrane region" description="Helical" evidence="1">
    <location>
        <begin position="114"/>
        <end position="132"/>
    </location>
</feature>
<name>A0A565CEJ4_9BRAS</name>
<dbReference type="Proteomes" id="UP000489600">
    <property type="component" value="Unassembled WGS sequence"/>
</dbReference>
<dbReference type="PANTHER" id="PTHR34211">
    <property type="entry name" value="CALCINEURIN-LIKE METALLO-PHOSPHOESTERASE SUPERFAMILY PROTEIN"/>
    <property type="match status" value="1"/>
</dbReference>
<keyword evidence="1" id="KW-0812">Transmembrane</keyword>
<dbReference type="AlphaFoldDB" id="A0A565CEJ4"/>
<dbReference type="EMBL" id="CABITT030000007">
    <property type="protein sequence ID" value="VVB12002.1"/>
    <property type="molecule type" value="Genomic_DNA"/>
</dbReference>
<evidence type="ECO:0000313" key="3">
    <source>
        <dbReference type="Proteomes" id="UP000489600"/>
    </source>
</evidence>
<dbReference type="OrthoDB" id="1883418at2759"/>
<feature type="transmembrane region" description="Helical" evidence="1">
    <location>
        <begin position="178"/>
        <end position="196"/>
    </location>
</feature>
<proteinExistence type="predicted"/>
<keyword evidence="1" id="KW-1133">Transmembrane helix</keyword>
<organism evidence="2 3">
    <name type="scientific">Arabis nemorensis</name>
    <dbReference type="NCBI Taxonomy" id="586526"/>
    <lineage>
        <taxon>Eukaryota</taxon>
        <taxon>Viridiplantae</taxon>
        <taxon>Streptophyta</taxon>
        <taxon>Embryophyta</taxon>
        <taxon>Tracheophyta</taxon>
        <taxon>Spermatophyta</taxon>
        <taxon>Magnoliopsida</taxon>
        <taxon>eudicotyledons</taxon>
        <taxon>Gunneridae</taxon>
        <taxon>Pentapetalae</taxon>
        <taxon>rosids</taxon>
        <taxon>malvids</taxon>
        <taxon>Brassicales</taxon>
        <taxon>Brassicaceae</taxon>
        <taxon>Arabideae</taxon>
        <taxon>Arabis</taxon>
    </lineage>
</organism>
<reference evidence="2" key="1">
    <citation type="submission" date="2019-07" db="EMBL/GenBank/DDBJ databases">
        <authorList>
            <person name="Dittberner H."/>
        </authorList>
    </citation>
    <scope>NUCLEOTIDE SEQUENCE [LARGE SCALE GENOMIC DNA]</scope>
</reference>
<evidence type="ECO:0000313" key="2">
    <source>
        <dbReference type="EMBL" id="VVB12002.1"/>
    </source>
</evidence>
<gene>
    <name evidence="2" type="ORF">ANE_LOCUS22446</name>
</gene>
<keyword evidence="1" id="KW-0472">Membrane</keyword>
<dbReference type="PANTHER" id="PTHR34211:SF4">
    <property type="entry name" value="CALCINEURIN-LIKE METALLO-PHOSPHOESTERASE SUPERFAMILY PROTEIN"/>
    <property type="match status" value="1"/>
</dbReference>
<comment type="caution">
    <text evidence="2">The sequence shown here is derived from an EMBL/GenBank/DDBJ whole genome shotgun (WGS) entry which is preliminary data.</text>
</comment>
<keyword evidence="3" id="KW-1185">Reference proteome</keyword>